<reference evidence="2 3" key="1">
    <citation type="submission" date="2017-12" db="EMBL/GenBank/DDBJ databases">
        <title>Comparative genomics of Botrytis spp.</title>
        <authorList>
            <person name="Valero-Jimenez C.A."/>
            <person name="Tapia P."/>
            <person name="Veloso J."/>
            <person name="Silva-Moreno E."/>
            <person name="Staats M."/>
            <person name="Valdes J.H."/>
            <person name="Van Kan J.A.L."/>
        </authorList>
    </citation>
    <scope>NUCLEOTIDE SEQUENCE [LARGE SCALE GENOMIC DNA]</scope>
    <source>
        <strain evidence="2 3">MUCL11595</strain>
    </source>
</reference>
<name>A0A4Z1IBH3_9HELO</name>
<sequence>MRSHGRYGSKDDFSDDDSSSVTSYTDSDSDSEGESDSGSEREYQNSRTPPRGRSPSHRSSHLSSNYPDDSDEEDQVIRNSSGSSCICCESRSIPSAPVQYGSFVRNSIPTPMELVPSPHSDTSYYFANSEGSNHSNRNNTMIRTPQSRLNDESVGEAWGMRRPIMGEYRGSNPILLELDRSYHMDRELSERYYYERRRDRYREETERDDYERRRERPRYRRNSSSDSRWDFRDQNYSEESRSSGGIFSRFASPLVASVSGE</sequence>
<organism evidence="2 3">
    <name type="scientific">Botryotinia convoluta</name>
    <dbReference type="NCBI Taxonomy" id="54673"/>
    <lineage>
        <taxon>Eukaryota</taxon>
        <taxon>Fungi</taxon>
        <taxon>Dikarya</taxon>
        <taxon>Ascomycota</taxon>
        <taxon>Pezizomycotina</taxon>
        <taxon>Leotiomycetes</taxon>
        <taxon>Helotiales</taxon>
        <taxon>Sclerotiniaceae</taxon>
        <taxon>Botryotinia</taxon>
    </lineage>
</organism>
<protein>
    <submittedName>
        <fullName evidence="2">Uncharacterized protein</fullName>
    </submittedName>
</protein>
<gene>
    <name evidence="2" type="ORF">BCON_0060g00380</name>
</gene>
<feature type="compositionally biased region" description="Basic and acidic residues" evidence="1">
    <location>
        <begin position="227"/>
        <end position="241"/>
    </location>
</feature>
<feature type="compositionally biased region" description="Basic and acidic residues" evidence="1">
    <location>
        <begin position="201"/>
        <end position="214"/>
    </location>
</feature>
<evidence type="ECO:0000313" key="3">
    <source>
        <dbReference type="Proteomes" id="UP000297527"/>
    </source>
</evidence>
<dbReference type="EMBL" id="PQXN01000060">
    <property type="protein sequence ID" value="TGO57964.1"/>
    <property type="molecule type" value="Genomic_DNA"/>
</dbReference>
<comment type="caution">
    <text evidence="2">The sequence shown here is derived from an EMBL/GenBank/DDBJ whole genome shotgun (WGS) entry which is preliminary data.</text>
</comment>
<keyword evidence="3" id="KW-1185">Reference proteome</keyword>
<dbReference type="Proteomes" id="UP000297527">
    <property type="component" value="Unassembled WGS sequence"/>
</dbReference>
<dbReference type="OrthoDB" id="3562621at2759"/>
<dbReference type="AlphaFoldDB" id="A0A4Z1IBH3"/>
<feature type="compositionally biased region" description="Acidic residues" evidence="1">
    <location>
        <begin position="27"/>
        <end position="37"/>
    </location>
</feature>
<feature type="region of interest" description="Disordered" evidence="1">
    <location>
        <begin position="201"/>
        <end position="244"/>
    </location>
</feature>
<evidence type="ECO:0000313" key="2">
    <source>
        <dbReference type="EMBL" id="TGO57964.1"/>
    </source>
</evidence>
<feature type="region of interest" description="Disordered" evidence="1">
    <location>
        <begin position="1"/>
        <end position="77"/>
    </location>
</feature>
<accession>A0A4Z1IBH3</accession>
<evidence type="ECO:0000256" key="1">
    <source>
        <dbReference type="SAM" id="MobiDB-lite"/>
    </source>
</evidence>
<proteinExistence type="predicted"/>